<gene>
    <name evidence="1" type="primary">yhaI</name>
    <name evidence="1" type="ORF">AM1BK_20930</name>
</gene>
<comment type="caution">
    <text evidence="1">The sequence shown here is derived from an EMBL/GenBank/DDBJ whole genome shotgun (WGS) entry which is preliminary data.</text>
</comment>
<sequence>MCENNIQILMEKIQLLEFHQGLLLKLIQNPNLDFYRLIVENGKSKQEMETFFDLCDELSLKLEKQKAEGFVYFYPLLVEFVAALPDGLELHHVTKACLTQKLYEPLFQEFSKYL</sequence>
<evidence type="ECO:0000313" key="1">
    <source>
        <dbReference type="EMBL" id="GHH98550.1"/>
    </source>
</evidence>
<dbReference type="InterPro" id="IPR035945">
    <property type="entry name" value="YhaI-like_sf"/>
</dbReference>
<dbReference type="RefSeq" id="WP_191272507.1">
    <property type="nucleotide sequence ID" value="NZ_BNDS01000007.1"/>
</dbReference>
<organism evidence="1 2">
    <name type="scientific">Neobacillus kokaensis</name>
    <dbReference type="NCBI Taxonomy" id="2759023"/>
    <lineage>
        <taxon>Bacteria</taxon>
        <taxon>Bacillati</taxon>
        <taxon>Bacillota</taxon>
        <taxon>Bacilli</taxon>
        <taxon>Bacillales</taxon>
        <taxon>Bacillaceae</taxon>
        <taxon>Neobacillus</taxon>
    </lineage>
</organism>
<reference evidence="1 2" key="1">
    <citation type="journal article" date="2022" name="Int. J. Syst. Evol. Microbiol.">
        <title>Neobacillus kokaensis sp. nov., isolated from soil.</title>
        <authorList>
            <person name="Yuki K."/>
            <person name="Matsubara H."/>
            <person name="Yamaguchi S."/>
        </authorList>
    </citation>
    <scope>NUCLEOTIDE SEQUENCE [LARGE SCALE GENOMIC DNA]</scope>
    <source>
        <strain evidence="1 2">LOB 377</strain>
    </source>
</reference>
<dbReference type="SUPFAM" id="SSF109915">
    <property type="entry name" value="Hypothetical protein YhaI"/>
    <property type="match status" value="1"/>
</dbReference>
<dbReference type="Pfam" id="PF08963">
    <property type="entry name" value="DUF1878"/>
    <property type="match status" value="1"/>
</dbReference>
<dbReference type="InterPro" id="IPR015058">
    <property type="entry name" value="DUF1878"/>
</dbReference>
<protein>
    <recommendedName>
        <fullName evidence="3">DUF1878 domain-containing protein</fullName>
    </recommendedName>
</protein>
<dbReference type="Proteomes" id="UP000637074">
    <property type="component" value="Unassembled WGS sequence"/>
</dbReference>
<proteinExistence type="predicted"/>
<keyword evidence="2" id="KW-1185">Reference proteome</keyword>
<evidence type="ECO:0000313" key="2">
    <source>
        <dbReference type="Proteomes" id="UP000637074"/>
    </source>
</evidence>
<dbReference type="EMBL" id="BNDS01000007">
    <property type="protein sequence ID" value="GHH98550.1"/>
    <property type="molecule type" value="Genomic_DNA"/>
</dbReference>
<name>A0ABQ3N3W4_9BACI</name>
<evidence type="ECO:0008006" key="3">
    <source>
        <dbReference type="Google" id="ProtNLM"/>
    </source>
</evidence>
<accession>A0ABQ3N3W4</accession>
<dbReference type="Gene3D" id="1.10.3750.10">
    <property type="entry name" value="YhaI-like"/>
    <property type="match status" value="1"/>
</dbReference>